<dbReference type="InterPro" id="IPR011738">
    <property type="entry name" value="Phage_CHP"/>
</dbReference>
<accession>A0A4T3F3V7</accession>
<sequence length="182" mass="19764">MKRAILVPPALVPGALDELKNWLAISTPQDDISLTALLTSALDMCEAFTRQMPLEAQCEEVLPAVRDWQRLSTTPVQSVTGVEQIATDGARTPLGAGDYALDLAADGTARIRLLAPAVHGRIAVRFAAGIAPSWDTLPEALRHGIIRLAAYNYRQRDLDSVKPVPPAAVAALWSPWRRLRLV</sequence>
<keyword evidence="2" id="KW-1185">Reference proteome</keyword>
<reference evidence="1 2" key="1">
    <citation type="submission" date="2019-04" db="EMBL/GenBank/DDBJ databases">
        <title>Altererythrobacter aquimixticola sp. nov., isolated from sediment of junction between the ocean and a freshwater spring.</title>
        <authorList>
            <person name="Yoon J.-H."/>
        </authorList>
    </citation>
    <scope>NUCLEOTIDE SEQUENCE [LARGE SCALE GENOMIC DNA]</scope>
    <source>
        <strain evidence="1 2">SSKS-13</strain>
    </source>
</reference>
<proteinExistence type="predicted"/>
<dbReference type="AlphaFoldDB" id="A0A4T3F3V7"/>
<dbReference type="EMBL" id="SSHH01000003">
    <property type="protein sequence ID" value="TIX49383.1"/>
    <property type="molecule type" value="Genomic_DNA"/>
</dbReference>
<comment type="caution">
    <text evidence="1">The sequence shown here is derived from an EMBL/GenBank/DDBJ whole genome shotgun (WGS) entry which is preliminary data.</text>
</comment>
<dbReference type="CDD" id="cd08054">
    <property type="entry name" value="gp6"/>
    <property type="match status" value="1"/>
</dbReference>
<name>A0A4T3F3V7_9SPHN</name>
<dbReference type="NCBIfam" id="TIGR02215">
    <property type="entry name" value="phage_chp_gp8"/>
    <property type="match status" value="1"/>
</dbReference>
<protein>
    <recommendedName>
        <fullName evidence="3">Phage gp6-like head-tail connector protein</fullName>
    </recommendedName>
</protein>
<evidence type="ECO:0000313" key="2">
    <source>
        <dbReference type="Proteomes" id="UP000309389"/>
    </source>
</evidence>
<dbReference type="Gene3D" id="1.10.3230.30">
    <property type="entry name" value="Phage gp6-like head-tail connector protein"/>
    <property type="match status" value="1"/>
</dbReference>
<dbReference type="OrthoDB" id="8478788at2"/>
<organism evidence="1 2">
    <name type="scientific">Alteraurantiacibacter aquimixticola</name>
    <dbReference type="NCBI Taxonomy" id="2489173"/>
    <lineage>
        <taxon>Bacteria</taxon>
        <taxon>Pseudomonadati</taxon>
        <taxon>Pseudomonadota</taxon>
        <taxon>Alphaproteobacteria</taxon>
        <taxon>Sphingomonadales</taxon>
        <taxon>Erythrobacteraceae</taxon>
        <taxon>Alteraurantiacibacter</taxon>
    </lineage>
</organism>
<dbReference type="Proteomes" id="UP000309389">
    <property type="component" value="Unassembled WGS sequence"/>
</dbReference>
<dbReference type="RefSeq" id="WP_136693860.1">
    <property type="nucleotide sequence ID" value="NZ_SSHH01000003.1"/>
</dbReference>
<evidence type="ECO:0000313" key="1">
    <source>
        <dbReference type="EMBL" id="TIX49383.1"/>
    </source>
</evidence>
<evidence type="ECO:0008006" key="3">
    <source>
        <dbReference type="Google" id="ProtNLM"/>
    </source>
</evidence>
<gene>
    <name evidence="1" type="ORF">E5222_11025</name>
</gene>